<dbReference type="SUPFAM" id="SSF49899">
    <property type="entry name" value="Concanavalin A-like lectins/glucanases"/>
    <property type="match status" value="1"/>
</dbReference>
<dbReference type="InterPro" id="IPR050546">
    <property type="entry name" value="Glycosyl_Hydrlase_16"/>
</dbReference>
<dbReference type="InterPro" id="IPR013320">
    <property type="entry name" value="ConA-like_dom_sf"/>
</dbReference>
<keyword evidence="3" id="KW-0378">Hydrolase</keyword>
<organism evidence="3 4">
    <name type="scientific">Roseateles oligotrophus</name>
    <dbReference type="NCBI Taxonomy" id="1769250"/>
    <lineage>
        <taxon>Bacteria</taxon>
        <taxon>Pseudomonadati</taxon>
        <taxon>Pseudomonadota</taxon>
        <taxon>Betaproteobacteria</taxon>
        <taxon>Burkholderiales</taxon>
        <taxon>Sphaerotilaceae</taxon>
        <taxon>Roseateles</taxon>
    </lineage>
</organism>
<accession>A0ABT2YCF1</accession>
<dbReference type="InterPro" id="IPR000757">
    <property type="entry name" value="Beta-glucanase-like"/>
</dbReference>
<name>A0ABT2YCF1_9BURK</name>
<dbReference type="PANTHER" id="PTHR10963">
    <property type="entry name" value="GLYCOSYL HYDROLASE-RELATED"/>
    <property type="match status" value="1"/>
</dbReference>
<keyword evidence="4" id="KW-1185">Reference proteome</keyword>
<dbReference type="Proteomes" id="UP001209701">
    <property type="component" value="Unassembled WGS sequence"/>
</dbReference>
<dbReference type="Pfam" id="PF00722">
    <property type="entry name" value="Glyco_hydro_16"/>
    <property type="match status" value="1"/>
</dbReference>
<dbReference type="RefSeq" id="WP_263570341.1">
    <property type="nucleotide sequence ID" value="NZ_JAJIRN010000003.1"/>
</dbReference>
<protein>
    <submittedName>
        <fullName evidence="3">Glycoside hydrolase family 16 protein</fullName>
    </submittedName>
</protein>
<reference evidence="3 4" key="1">
    <citation type="submission" date="2021-11" db="EMBL/GenBank/DDBJ databases">
        <authorList>
            <person name="Liang Q."/>
            <person name="Mou H."/>
            <person name="Liu Z."/>
        </authorList>
    </citation>
    <scope>NUCLEOTIDE SEQUENCE [LARGE SCALE GENOMIC DNA]</scope>
    <source>
        <strain evidence="3 4">CHU3</strain>
    </source>
</reference>
<gene>
    <name evidence="3" type="ORF">LNV07_06355</name>
</gene>
<comment type="similarity">
    <text evidence="1">Belongs to the glycosyl hydrolase 16 family.</text>
</comment>
<proteinExistence type="inferred from homology"/>
<dbReference type="PANTHER" id="PTHR10963:SF55">
    <property type="entry name" value="GLYCOSIDE HYDROLASE FAMILY 16 PROTEIN"/>
    <property type="match status" value="1"/>
</dbReference>
<dbReference type="CDD" id="cd08023">
    <property type="entry name" value="GH16_laminarinase_like"/>
    <property type="match status" value="1"/>
</dbReference>
<dbReference type="Gene3D" id="2.60.120.200">
    <property type="match status" value="1"/>
</dbReference>
<dbReference type="PROSITE" id="PS51762">
    <property type="entry name" value="GH16_2"/>
    <property type="match status" value="1"/>
</dbReference>
<dbReference type="GO" id="GO:0016787">
    <property type="term" value="F:hydrolase activity"/>
    <property type="evidence" value="ECO:0007669"/>
    <property type="project" value="UniProtKB-KW"/>
</dbReference>
<evidence type="ECO:0000259" key="2">
    <source>
        <dbReference type="PROSITE" id="PS51762"/>
    </source>
</evidence>
<sequence length="323" mass="34777">MPARIAASAVMPVSASDAVHADELSASFQRLNPFMPNTPYPCFQSWRWTPLLAAMALCACGSGGAADEAKPSASATLAPPASYSLVWSDEFAGSGLPDPSKWVYDTGMNKQGWHNKEKQYYSHARAENSSVQDGKLVITARLESLAQQPDWGGQRYSSARLITAGKAEWTYGFFEIRAKLPCGKGSWPAIWTLASQGEWPAGGELDIMEQVGHEPAKVFSTVHTTAGSGAYGKGGATQVPDACSAFHNYQMHWTAEQVTFGIDGQPHAVYPNPKTGKAAWPFDAPQYLILNIAIGGDLGGAVDDAVLPIRMEVEHVRVYQQAK</sequence>
<evidence type="ECO:0000256" key="1">
    <source>
        <dbReference type="ARBA" id="ARBA00006865"/>
    </source>
</evidence>
<feature type="domain" description="GH16" evidence="2">
    <location>
        <begin position="33"/>
        <end position="323"/>
    </location>
</feature>
<evidence type="ECO:0000313" key="4">
    <source>
        <dbReference type="Proteomes" id="UP001209701"/>
    </source>
</evidence>
<comment type="caution">
    <text evidence="3">The sequence shown here is derived from an EMBL/GenBank/DDBJ whole genome shotgun (WGS) entry which is preliminary data.</text>
</comment>
<evidence type="ECO:0000313" key="3">
    <source>
        <dbReference type="EMBL" id="MCV2367714.1"/>
    </source>
</evidence>
<dbReference type="EMBL" id="JAJIRN010000003">
    <property type="protein sequence ID" value="MCV2367714.1"/>
    <property type="molecule type" value="Genomic_DNA"/>
</dbReference>